<reference evidence="12 13" key="2">
    <citation type="journal article" date="2017" name="Genome Announc.">
        <title>Draft Genome Sequences of Four Alkaliphilic Bacteria Belonging to the Anaerobacillus Genus.</title>
        <authorList>
            <person name="Bassil N.M."/>
            <person name="Lloyd J.R."/>
        </authorList>
    </citation>
    <scope>NUCLEOTIDE SEQUENCE [LARGE SCALE GENOMIC DNA]</scope>
    <source>
        <strain evidence="12 13">NB2006</strain>
    </source>
</reference>
<evidence type="ECO:0000256" key="9">
    <source>
        <dbReference type="SAM" id="Phobius"/>
    </source>
</evidence>
<name>A0A1S2KVW0_9BACI</name>
<evidence type="ECO:0000256" key="2">
    <source>
        <dbReference type="ARBA" id="ARBA00022448"/>
    </source>
</evidence>
<dbReference type="InterPro" id="IPR007387">
    <property type="entry name" value="TRAP_DctQ"/>
</dbReference>
<evidence type="ECO:0000256" key="3">
    <source>
        <dbReference type="ARBA" id="ARBA00022475"/>
    </source>
</evidence>
<dbReference type="OrthoDB" id="9815614at2"/>
<dbReference type="AlphaFoldDB" id="A0A1S2KVW0"/>
<evidence type="ECO:0000313" key="11">
    <source>
        <dbReference type="EMBL" id="OIJ03485.1"/>
    </source>
</evidence>
<evidence type="ECO:0000256" key="7">
    <source>
        <dbReference type="ARBA" id="ARBA00023136"/>
    </source>
</evidence>
<evidence type="ECO:0000313" key="13">
    <source>
        <dbReference type="Proteomes" id="UP000180175"/>
    </source>
</evidence>
<evidence type="ECO:0000256" key="6">
    <source>
        <dbReference type="ARBA" id="ARBA00022989"/>
    </source>
</evidence>
<keyword evidence="6 9" id="KW-1133">Transmembrane helix</keyword>
<evidence type="ECO:0000256" key="8">
    <source>
        <dbReference type="ARBA" id="ARBA00038436"/>
    </source>
</evidence>
<keyword evidence="5 9" id="KW-0812">Transmembrane</keyword>
<feature type="transmembrane region" description="Helical" evidence="9">
    <location>
        <begin position="86"/>
        <end position="108"/>
    </location>
</feature>
<dbReference type="KEGG" id="aia:AWH56_013575"/>
<reference evidence="12 13" key="3">
    <citation type="journal article" date="2019" name="Int. J. Syst. Evol. Microbiol.">
        <title>Anaerobacillus isosaccharinicus sp. nov., an alkaliphilic bacterium which degrades isosaccharinic acid.</title>
        <authorList>
            <person name="Bassil N.M."/>
            <person name="Lloyd J.R."/>
        </authorList>
    </citation>
    <scope>NUCLEOTIDE SEQUENCE [LARGE SCALE GENOMIC DNA]</scope>
    <source>
        <strain evidence="12 13">NB2006</strain>
    </source>
</reference>
<comment type="similarity">
    <text evidence="8">Belongs to the TRAP transporter small permease family.</text>
</comment>
<dbReference type="EMBL" id="CP063356">
    <property type="protein sequence ID" value="QOY33788.1"/>
    <property type="molecule type" value="Genomic_DNA"/>
</dbReference>
<organism evidence="11 13">
    <name type="scientific">Anaerobacillus isosaccharinicus</name>
    <dbReference type="NCBI Taxonomy" id="1532552"/>
    <lineage>
        <taxon>Bacteria</taxon>
        <taxon>Bacillati</taxon>
        <taxon>Bacillota</taxon>
        <taxon>Bacilli</taxon>
        <taxon>Bacillales</taxon>
        <taxon>Bacillaceae</taxon>
        <taxon>Anaerobacillus</taxon>
    </lineage>
</organism>
<accession>A0A1S2KVW0</accession>
<evidence type="ECO:0000256" key="4">
    <source>
        <dbReference type="ARBA" id="ARBA00022519"/>
    </source>
</evidence>
<feature type="transmembrane region" description="Helical" evidence="9">
    <location>
        <begin position="12"/>
        <end position="32"/>
    </location>
</feature>
<dbReference type="GO" id="GO:0005886">
    <property type="term" value="C:plasma membrane"/>
    <property type="evidence" value="ECO:0007669"/>
    <property type="project" value="UniProtKB-SubCell"/>
</dbReference>
<feature type="transmembrane region" description="Helical" evidence="9">
    <location>
        <begin position="47"/>
        <end position="65"/>
    </location>
</feature>
<dbReference type="GO" id="GO:0022857">
    <property type="term" value="F:transmembrane transporter activity"/>
    <property type="evidence" value="ECO:0007669"/>
    <property type="project" value="TreeGrafter"/>
</dbReference>
<comment type="subcellular location">
    <subcellularLocation>
        <location evidence="1">Cell inner membrane</location>
        <topology evidence="1">Multi-pass membrane protein</topology>
    </subcellularLocation>
</comment>
<protein>
    <submittedName>
        <fullName evidence="11">C4-dicarboxylate ABC transporter permease</fullName>
    </submittedName>
    <submittedName>
        <fullName evidence="12">TRAP transporter small permease</fullName>
    </submittedName>
</protein>
<dbReference type="Proteomes" id="UP000180175">
    <property type="component" value="Chromosome"/>
</dbReference>
<evidence type="ECO:0000256" key="5">
    <source>
        <dbReference type="ARBA" id="ARBA00022692"/>
    </source>
</evidence>
<keyword evidence="2" id="KW-0813">Transport</keyword>
<dbReference type="GO" id="GO:0015740">
    <property type="term" value="P:C4-dicarboxylate transport"/>
    <property type="evidence" value="ECO:0007669"/>
    <property type="project" value="TreeGrafter"/>
</dbReference>
<keyword evidence="4" id="KW-0997">Cell inner membrane</keyword>
<dbReference type="PANTHER" id="PTHR35011">
    <property type="entry name" value="2,3-DIKETO-L-GULONATE TRAP TRANSPORTER SMALL PERMEASE PROTEIN YIAM"/>
    <property type="match status" value="1"/>
</dbReference>
<dbReference type="RefSeq" id="WP_071319550.1">
    <property type="nucleotide sequence ID" value="NZ_CP063356.2"/>
</dbReference>
<dbReference type="Pfam" id="PF04290">
    <property type="entry name" value="DctQ"/>
    <property type="match status" value="1"/>
</dbReference>
<dbReference type="InterPro" id="IPR055348">
    <property type="entry name" value="DctQ"/>
</dbReference>
<gene>
    <name evidence="12" type="ORF">AWH56_013575</name>
    <name evidence="11" type="ORF">AWH56_24575</name>
</gene>
<sequence>MSVIKKYLDKVLGSFCIMLFAFLVLLVTWQVFTRFVLNNPSVISEELAKYCFVWLVLFGSAFVFGERGHMAIEFLKDKLPEKIKSVVEIFIELVIIVFATLVLIKGGFDATSMTMGQLSAALQIPIGYLYAALPTSGVIIVFYCVNNIFENVGKLKSVQN</sequence>
<evidence type="ECO:0000259" key="10">
    <source>
        <dbReference type="Pfam" id="PF04290"/>
    </source>
</evidence>
<feature type="domain" description="Tripartite ATP-independent periplasmic transporters DctQ component" evidence="10">
    <location>
        <begin position="23"/>
        <end position="152"/>
    </location>
</feature>
<reference evidence="12" key="4">
    <citation type="submission" date="2020-10" db="EMBL/GenBank/DDBJ databases">
        <authorList>
            <person name="Bassil N.M."/>
            <person name="Lloyd J.R."/>
        </authorList>
    </citation>
    <scope>NUCLEOTIDE SEQUENCE</scope>
    <source>
        <strain evidence="12">NB2006</strain>
    </source>
</reference>
<dbReference type="EMBL" id="LQXD01000211">
    <property type="protein sequence ID" value="OIJ03485.1"/>
    <property type="molecule type" value="Genomic_DNA"/>
</dbReference>
<dbReference type="PANTHER" id="PTHR35011:SF2">
    <property type="entry name" value="2,3-DIKETO-L-GULONATE TRAP TRANSPORTER SMALL PERMEASE PROTEIN YIAM"/>
    <property type="match status" value="1"/>
</dbReference>
<keyword evidence="13" id="KW-1185">Reference proteome</keyword>
<proteinExistence type="inferred from homology"/>
<evidence type="ECO:0000313" key="12">
    <source>
        <dbReference type="EMBL" id="QOY33788.1"/>
    </source>
</evidence>
<reference evidence="11 13" key="1">
    <citation type="submission" date="2016-10" db="EMBL/GenBank/DDBJ databases">
        <title>Draft genome sequences of four alkaliphilic bacteria belonging to the Anaerobacillus genus.</title>
        <authorList>
            <person name="Bassil N.M."/>
            <person name="Lloyd J.R."/>
        </authorList>
    </citation>
    <scope>NUCLEOTIDE SEQUENCE [LARGE SCALE GENOMIC DNA]</scope>
    <source>
        <strain evidence="11 13">NB2006</strain>
    </source>
</reference>
<feature type="transmembrane region" description="Helical" evidence="9">
    <location>
        <begin position="128"/>
        <end position="149"/>
    </location>
</feature>
<keyword evidence="7 9" id="KW-0472">Membrane</keyword>
<evidence type="ECO:0000256" key="1">
    <source>
        <dbReference type="ARBA" id="ARBA00004429"/>
    </source>
</evidence>
<keyword evidence="3" id="KW-1003">Cell membrane</keyword>